<evidence type="ECO:0000313" key="9">
    <source>
        <dbReference type="Proteomes" id="UP000011744"/>
    </source>
</evidence>
<accession>M3A5Y2</accession>
<evidence type="ECO:0000256" key="3">
    <source>
        <dbReference type="ARBA" id="ARBA00022670"/>
    </source>
</evidence>
<dbReference type="InterPro" id="IPR040449">
    <property type="entry name" value="Peptidase_S66_N"/>
</dbReference>
<dbReference type="InterPro" id="IPR029062">
    <property type="entry name" value="Class_I_gatase-like"/>
</dbReference>
<feature type="domain" description="LD-carboxypeptidase N-terminal" evidence="6">
    <location>
        <begin position="8"/>
        <end position="124"/>
    </location>
</feature>
<dbReference type="Pfam" id="PF17676">
    <property type="entry name" value="Peptidase_S66C"/>
    <property type="match status" value="1"/>
</dbReference>
<dbReference type="InterPro" id="IPR003507">
    <property type="entry name" value="S66_fam"/>
</dbReference>
<dbReference type="RefSeq" id="WP_008620962.1">
    <property type="nucleotide sequence ID" value="NZ_AONQ01000076.1"/>
</dbReference>
<evidence type="ECO:0000313" key="8">
    <source>
        <dbReference type="EMBL" id="EME68203.1"/>
    </source>
</evidence>
<dbReference type="Gene3D" id="3.40.50.10740">
    <property type="entry name" value="Class I glutamine amidotransferase-like"/>
    <property type="match status" value="1"/>
</dbReference>
<dbReference type="EMBL" id="AONQ01000076">
    <property type="protein sequence ID" value="EME68203.1"/>
    <property type="molecule type" value="Genomic_DNA"/>
</dbReference>
<feature type="domain" description="LD-carboxypeptidase C-terminal" evidence="7">
    <location>
        <begin position="173"/>
        <end position="278"/>
    </location>
</feature>
<evidence type="ECO:0000256" key="4">
    <source>
        <dbReference type="ARBA" id="ARBA00022801"/>
    </source>
</evidence>
<keyword evidence="9" id="KW-1185">Reference proteome</keyword>
<dbReference type="GO" id="GO:0004180">
    <property type="term" value="F:carboxypeptidase activity"/>
    <property type="evidence" value="ECO:0007669"/>
    <property type="project" value="UniProtKB-KW"/>
</dbReference>
<dbReference type="PANTHER" id="PTHR30237:SF2">
    <property type="entry name" value="MUREIN TETRAPEPTIDE CARBOXYPEPTIDASE"/>
    <property type="match status" value="1"/>
</dbReference>
<evidence type="ECO:0000256" key="2">
    <source>
        <dbReference type="ARBA" id="ARBA00022645"/>
    </source>
</evidence>
<dbReference type="GO" id="GO:0008236">
    <property type="term" value="F:serine-type peptidase activity"/>
    <property type="evidence" value="ECO:0007669"/>
    <property type="project" value="UniProtKB-KW"/>
</dbReference>
<dbReference type="Gene3D" id="3.50.30.60">
    <property type="entry name" value="LD-carboxypeptidase A C-terminal domain-like"/>
    <property type="match status" value="1"/>
</dbReference>
<organism evidence="8 9">
    <name type="scientific">Paramagnetospirillum caucaseum</name>
    <dbReference type="NCBI Taxonomy" id="1244869"/>
    <lineage>
        <taxon>Bacteria</taxon>
        <taxon>Pseudomonadati</taxon>
        <taxon>Pseudomonadota</taxon>
        <taxon>Alphaproteobacteria</taxon>
        <taxon>Rhodospirillales</taxon>
        <taxon>Magnetospirillaceae</taxon>
        <taxon>Paramagnetospirillum</taxon>
    </lineage>
</organism>
<dbReference type="OrthoDB" id="9807329at2"/>
<keyword evidence="3" id="KW-0645">Protease</keyword>
<dbReference type="PATRIC" id="fig|1244869.3.peg.3903"/>
<evidence type="ECO:0008006" key="10">
    <source>
        <dbReference type="Google" id="ProtNLM"/>
    </source>
</evidence>
<dbReference type="GO" id="GO:0006508">
    <property type="term" value="P:proteolysis"/>
    <property type="evidence" value="ECO:0007669"/>
    <property type="project" value="UniProtKB-KW"/>
</dbReference>
<dbReference type="Pfam" id="PF02016">
    <property type="entry name" value="Peptidase_S66"/>
    <property type="match status" value="1"/>
</dbReference>
<comment type="similarity">
    <text evidence="1">Belongs to the peptidase S66 family.</text>
</comment>
<keyword evidence="4" id="KW-0378">Hydrolase</keyword>
<evidence type="ECO:0000259" key="7">
    <source>
        <dbReference type="Pfam" id="PF17676"/>
    </source>
</evidence>
<name>M3A5Y2_9PROT</name>
<dbReference type="SUPFAM" id="SSF52317">
    <property type="entry name" value="Class I glutamine amidotransferase-like"/>
    <property type="match status" value="1"/>
</dbReference>
<dbReference type="InterPro" id="IPR040921">
    <property type="entry name" value="Peptidase_S66C"/>
</dbReference>
<evidence type="ECO:0000259" key="6">
    <source>
        <dbReference type="Pfam" id="PF02016"/>
    </source>
</evidence>
<gene>
    <name evidence="8" type="ORF">H261_19621</name>
</gene>
<keyword evidence="5" id="KW-0720">Serine protease</keyword>
<dbReference type="Proteomes" id="UP000011744">
    <property type="component" value="Unassembled WGS sequence"/>
</dbReference>
<protein>
    <recommendedName>
        <fullName evidence="10">LD-carboxypeptidase</fullName>
    </recommendedName>
</protein>
<comment type="caution">
    <text evidence="8">The sequence shown here is derived from an EMBL/GenBank/DDBJ whole genome shotgun (WGS) entry which is preliminary data.</text>
</comment>
<dbReference type="STRING" id="1244869.H261_19621"/>
<dbReference type="InterPro" id="IPR027461">
    <property type="entry name" value="Carboxypeptidase_A_C_sf"/>
</dbReference>
<reference evidence="8 9" key="1">
    <citation type="journal article" date="2014" name="Genome Announc.">
        <title>Draft Genome Sequence of Magnetospirillum sp. Strain SO-1, a Freshwater Magnetotactic Bacterium Isolated from the Ol'khovka River, Russia.</title>
        <authorList>
            <person name="Grouzdev D.S."/>
            <person name="Dziuba M.V."/>
            <person name="Sukhacheva M.S."/>
            <person name="Mardanov A.V."/>
            <person name="Beletskiy A.V."/>
            <person name="Kuznetsov B.B."/>
            <person name="Skryabin K.G."/>
        </authorList>
    </citation>
    <scope>NUCLEOTIDE SEQUENCE [LARGE SCALE GENOMIC DNA]</scope>
    <source>
        <strain evidence="8 9">SO-1</strain>
    </source>
</reference>
<dbReference type="CDD" id="cd07025">
    <property type="entry name" value="Peptidase_S66"/>
    <property type="match status" value="1"/>
</dbReference>
<dbReference type="eggNOG" id="COG1619">
    <property type="taxonomic scope" value="Bacteria"/>
</dbReference>
<dbReference type="SUPFAM" id="SSF141986">
    <property type="entry name" value="LD-carboxypeptidase A C-terminal domain-like"/>
    <property type="match status" value="1"/>
</dbReference>
<proteinExistence type="inferred from homology"/>
<evidence type="ECO:0000256" key="5">
    <source>
        <dbReference type="ARBA" id="ARBA00022825"/>
    </source>
</evidence>
<keyword evidence="2" id="KW-0121">Carboxypeptidase</keyword>
<dbReference type="InterPro" id="IPR027478">
    <property type="entry name" value="LdcA_N"/>
</dbReference>
<evidence type="ECO:0000256" key="1">
    <source>
        <dbReference type="ARBA" id="ARBA00010233"/>
    </source>
</evidence>
<dbReference type="AlphaFoldDB" id="M3A5Y2"/>
<sequence>MAEGTTRIGIVAPGSAIDRDIAERVTALAARLYPDGRAELVFHPQCFEAWGHFAGRDEMRLKALAETANDDSLDAVWFARGGYGACRLIEGLLPSLGEAARRKVYMGYSDGGSLLGALYGRGVSRLAHGPMPVDIIRPGGEAAVVRALSFLVERNPQALEPSLSPEVPAAAFNLTILCHLLGTPWQPDLSGHVLMVEEVSEYMYRIDRDLFQLTSAPALRWVAGLKLGRCSDIPPNRPDFGQSEEEVARAWCRRSGINWLGRADIGHDVGNKVVPFGLWRV</sequence>
<dbReference type="PANTHER" id="PTHR30237">
    <property type="entry name" value="MURAMOYLTETRAPEPTIDE CARBOXYPEPTIDASE"/>
    <property type="match status" value="1"/>
</dbReference>